<sequence>MSCEKLAKDFPESTRNDKQTTGHYYTFVLGTVDLNIALNFQPDKGSLDEGSPRSNKGCYKSMGQNSRNGFLVFREEEEEEEKEKKQ</sequence>
<protein>
    <submittedName>
        <fullName evidence="2">Uncharacterized protein</fullName>
    </submittedName>
</protein>
<feature type="compositionally biased region" description="Basic and acidic residues" evidence="1">
    <location>
        <begin position="1"/>
        <end position="20"/>
    </location>
</feature>
<organism evidence="2 3">
    <name type="scientific">Vespula germanica</name>
    <name type="common">German yellow jacket</name>
    <name type="synonym">Paravespula germanica</name>
    <dbReference type="NCBI Taxonomy" id="30212"/>
    <lineage>
        <taxon>Eukaryota</taxon>
        <taxon>Metazoa</taxon>
        <taxon>Ecdysozoa</taxon>
        <taxon>Arthropoda</taxon>
        <taxon>Hexapoda</taxon>
        <taxon>Insecta</taxon>
        <taxon>Pterygota</taxon>
        <taxon>Neoptera</taxon>
        <taxon>Endopterygota</taxon>
        <taxon>Hymenoptera</taxon>
        <taxon>Apocrita</taxon>
        <taxon>Aculeata</taxon>
        <taxon>Vespoidea</taxon>
        <taxon>Vespidae</taxon>
        <taxon>Vespinae</taxon>
        <taxon>Vespula</taxon>
    </lineage>
</organism>
<reference evidence="2" key="1">
    <citation type="journal article" date="2020" name="G3 (Bethesda)">
        <title>High-Quality Assemblies for Three Invasive Social Wasps from the &lt;i&gt;Vespula&lt;/i&gt; Genus.</title>
        <authorList>
            <person name="Harrop T.W.R."/>
            <person name="Guhlin J."/>
            <person name="McLaughlin G.M."/>
            <person name="Permina E."/>
            <person name="Stockwell P."/>
            <person name="Gilligan J."/>
            <person name="Le Lec M.F."/>
            <person name="Gruber M.A.M."/>
            <person name="Quinn O."/>
            <person name="Lovegrove M."/>
            <person name="Duncan E.J."/>
            <person name="Remnant E.J."/>
            <person name="Van Eeckhoven J."/>
            <person name="Graham B."/>
            <person name="Knapp R.A."/>
            <person name="Langford K.W."/>
            <person name="Kronenberg Z."/>
            <person name="Press M.O."/>
            <person name="Eacker S.M."/>
            <person name="Wilson-Rankin E.E."/>
            <person name="Purcell J."/>
            <person name="Lester P.J."/>
            <person name="Dearden P.K."/>
        </authorList>
    </citation>
    <scope>NUCLEOTIDE SEQUENCE</scope>
    <source>
        <strain evidence="2">Linc-1</strain>
    </source>
</reference>
<dbReference type="AlphaFoldDB" id="A0A834JFH7"/>
<comment type="caution">
    <text evidence="2">The sequence shown here is derived from an EMBL/GenBank/DDBJ whole genome shotgun (WGS) entry which is preliminary data.</text>
</comment>
<keyword evidence="3" id="KW-1185">Reference proteome</keyword>
<feature type="region of interest" description="Disordered" evidence="1">
    <location>
        <begin position="1"/>
        <end position="21"/>
    </location>
</feature>
<evidence type="ECO:0000256" key="1">
    <source>
        <dbReference type="SAM" id="MobiDB-lite"/>
    </source>
</evidence>
<dbReference type="Proteomes" id="UP000617340">
    <property type="component" value="Unassembled WGS sequence"/>
</dbReference>
<feature type="region of interest" description="Disordered" evidence="1">
    <location>
        <begin position="42"/>
        <end position="64"/>
    </location>
</feature>
<accession>A0A834JFH7</accession>
<evidence type="ECO:0000313" key="3">
    <source>
        <dbReference type="Proteomes" id="UP000617340"/>
    </source>
</evidence>
<name>A0A834JFH7_VESGE</name>
<evidence type="ECO:0000313" key="2">
    <source>
        <dbReference type="EMBL" id="KAF7386129.1"/>
    </source>
</evidence>
<gene>
    <name evidence="2" type="ORF">HZH68_013261</name>
</gene>
<dbReference type="EMBL" id="JACSDZ010000015">
    <property type="protein sequence ID" value="KAF7386129.1"/>
    <property type="molecule type" value="Genomic_DNA"/>
</dbReference>
<proteinExistence type="predicted"/>